<feature type="transmembrane region" description="Helical" evidence="7">
    <location>
        <begin position="196"/>
        <end position="216"/>
    </location>
</feature>
<dbReference type="PANTHER" id="PTHR11101">
    <property type="entry name" value="PHOSPHATE TRANSPORTER"/>
    <property type="match status" value="1"/>
</dbReference>
<dbReference type="GO" id="GO:0005315">
    <property type="term" value="F:phosphate transmembrane transporter activity"/>
    <property type="evidence" value="ECO:0007669"/>
    <property type="project" value="InterPro"/>
</dbReference>
<protein>
    <recommendedName>
        <fullName evidence="7">Phosphate transporter</fullName>
    </recommendedName>
</protein>
<feature type="transmembrane region" description="Helical" evidence="7">
    <location>
        <begin position="383"/>
        <end position="403"/>
    </location>
</feature>
<keyword evidence="2 7" id="KW-0813">Transport</keyword>
<comment type="similarity">
    <text evidence="7">Belongs to the inorganic phosphate transporter (PiT) (TC 2.A.20) family.</text>
</comment>
<proteinExistence type="inferred from homology"/>
<evidence type="ECO:0000256" key="2">
    <source>
        <dbReference type="ARBA" id="ARBA00022448"/>
    </source>
</evidence>
<evidence type="ECO:0000256" key="1">
    <source>
        <dbReference type="ARBA" id="ARBA00004141"/>
    </source>
</evidence>
<dbReference type="EMBL" id="HBHR01011389">
    <property type="protein sequence ID" value="CAD9862959.1"/>
    <property type="molecule type" value="Transcribed_RNA"/>
</dbReference>
<dbReference type="Pfam" id="PF01384">
    <property type="entry name" value="PHO4"/>
    <property type="match status" value="1"/>
</dbReference>
<feature type="transmembrane region" description="Helical" evidence="7">
    <location>
        <begin position="153"/>
        <end position="176"/>
    </location>
</feature>
<feature type="transmembrane region" description="Helical" evidence="7">
    <location>
        <begin position="49"/>
        <end position="69"/>
    </location>
</feature>
<evidence type="ECO:0000256" key="4">
    <source>
        <dbReference type="ARBA" id="ARBA00022692"/>
    </source>
</evidence>
<feature type="compositionally biased region" description="Polar residues" evidence="8">
    <location>
        <begin position="287"/>
        <end position="297"/>
    </location>
</feature>
<evidence type="ECO:0000256" key="3">
    <source>
        <dbReference type="ARBA" id="ARBA00022592"/>
    </source>
</evidence>
<sequence length="506" mass="54113">MPNGEPDDYLWIVIVGGFLAVFTAYGIGANDVANAFSTSVGAKTLTLKQAVILGGIFEFLGAFLFGSHVTKTIRKGIADVECFVDDGEMLMYGMMCVIFVTGVWLLLATVLELPVSTTHSTIGGIIGMTMAAKGSSCVIWKTDTDQFPYVKGVAAVVISWILSPLFSAIVAAIFFLTTRATVLRHPDAYKRALLSYPIFVGCTLVIYIFFIIYKGAKGLELADTPLDVALGCSFGIGFGIGILMIPTFIPWLRKKIDNTDFTAKEVEVAEIEAGGEEKDTKPDSKTPPMSTPQTSASGEGLFKHDTHESLKTDQKVMDLHENSEKFDEKAEAVFKSMQVFTACCDAFGHGANDVANSIGPYAAIYTIYSNNAVSKKNELGADAYWILALGAIGIVIGLATYGYKIMAAMGVKMTPITPSRGFCIEMGATFVIILGSRLEMPLSTTHCQVGATMGVGSLEGCGQLNWTLLLKVFGGWLVTLLVVGFSAAVVFAQGAYAPCIFTDPGN</sequence>
<keyword evidence="3 7" id="KW-0592">Phosphate transport</keyword>
<dbReference type="PANTHER" id="PTHR11101:SF96">
    <property type="entry name" value="PHOSPHATE TRANSPORTER"/>
    <property type="match status" value="1"/>
</dbReference>
<dbReference type="GO" id="GO:0035435">
    <property type="term" value="P:phosphate ion transmembrane transport"/>
    <property type="evidence" value="ECO:0007669"/>
    <property type="project" value="TreeGrafter"/>
</dbReference>
<dbReference type="InterPro" id="IPR001204">
    <property type="entry name" value="Phos_transporter"/>
</dbReference>
<keyword evidence="5 7" id="KW-1133">Transmembrane helix</keyword>
<evidence type="ECO:0000256" key="5">
    <source>
        <dbReference type="ARBA" id="ARBA00022989"/>
    </source>
</evidence>
<feature type="compositionally biased region" description="Basic and acidic residues" evidence="8">
    <location>
        <begin position="275"/>
        <end position="284"/>
    </location>
</feature>
<keyword evidence="6 7" id="KW-0472">Membrane</keyword>
<name>A0A7S2V1L4_9STRA</name>
<accession>A0A7S2V1L4</accession>
<dbReference type="GO" id="GO:0016020">
    <property type="term" value="C:membrane"/>
    <property type="evidence" value="ECO:0007669"/>
    <property type="project" value="UniProtKB-SubCell"/>
</dbReference>
<feature type="transmembrane region" description="Helical" evidence="7">
    <location>
        <begin position="90"/>
        <end position="111"/>
    </location>
</feature>
<keyword evidence="4 7" id="KW-0812">Transmembrane</keyword>
<evidence type="ECO:0000256" key="7">
    <source>
        <dbReference type="RuleBase" id="RU363058"/>
    </source>
</evidence>
<feature type="region of interest" description="Disordered" evidence="8">
    <location>
        <begin position="272"/>
        <end position="302"/>
    </location>
</feature>
<gene>
    <name evidence="9" type="ORF">FJAP1339_LOCUS5491</name>
</gene>
<feature type="transmembrane region" description="Helical" evidence="7">
    <location>
        <begin position="9"/>
        <end position="29"/>
    </location>
</feature>
<evidence type="ECO:0000256" key="6">
    <source>
        <dbReference type="ARBA" id="ARBA00023136"/>
    </source>
</evidence>
<comment type="function">
    <text evidence="7">Sodium-phosphate symporter.</text>
</comment>
<evidence type="ECO:0000313" key="9">
    <source>
        <dbReference type="EMBL" id="CAD9862959.1"/>
    </source>
</evidence>
<feature type="transmembrane region" description="Helical" evidence="7">
    <location>
        <begin position="473"/>
        <end position="492"/>
    </location>
</feature>
<comment type="subcellular location">
    <subcellularLocation>
        <location evidence="1 7">Membrane</location>
        <topology evidence="1 7">Multi-pass membrane protein</topology>
    </subcellularLocation>
</comment>
<evidence type="ECO:0000256" key="8">
    <source>
        <dbReference type="SAM" id="MobiDB-lite"/>
    </source>
</evidence>
<reference evidence="9" key="1">
    <citation type="submission" date="2021-01" db="EMBL/GenBank/DDBJ databases">
        <authorList>
            <person name="Corre E."/>
            <person name="Pelletier E."/>
            <person name="Niang G."/>
            <person name="Scheremetjew M."/>
            <person name="Finn R."/>
            <person name="Kale V."/>
            <person name="Holt S."/>
            <person name="Cochrane G."/>
            <person name="Meng A."/>
            <person name="Brown T."/>
            <person name="Cohen L."/>
        </authorList>
    </citation>
    <scope>NUCLEOTIDE SEQUENCE</scope>
    <source>
        <strain evidence="9">CCMP1661</strain>
    </source>
</reference>
<dbReference type="AlphaFoldDB" id="A0A7S2V1L4"/>
<feature type="transmembrane region" description="Helical" evidence="7">
    <location>
        <begin position="228"/>
        <end position="249"/>
    </location>
</feature>
<organism evidence="9">
    <name type="scientific">Fibrocapsa japonica</name>
    <dbReference type="NCBI Taxonomy" id="94617"/>
    <lineage>
        <taxon>Eukaryota</taxon>
        <taxon>Sar</taxon>
        <taxon>Stramenopiles</taxon>
        <taxon>Ochrophyta</taxon>
        <taxon>Raphidophyceae</taxon>
        <taxon>Chattonellales</taxon>
        <taxon>Chattonellaceae</taxon>
        <taxon>Fibrocapsa</taxon>
    </lineage>
</organism>